<name>J6HHT7_9FIRM</name>
<dbReference type="AlphaFoldDB" id="J6HHT7"/>
<dbReference type="Proteomes" id="UP000005244">
    <property type="component" value="Unassembled WGS sequence"/>
</dbReference>
<sequence>MIELQALPYYKTGSAFLKKHQLHFDKNYITRYNIKKQINFYTV</sequence>
<reference evidence="1 2" key="1">
    <citation type="submission" date="2012-07" db="EMBL/GenBank/DDBJ databases">
        <authorList>
            <person name="Durkin A.S."/>
            <person name="McCorrison J."/>
            <person name="Torralba M."/>
            <person name="Gillis M."/>
            <person name="Methe B."/>
            <person name="Sutton G."/>
            <person name="Nelson K.E."/>
        </authorList>
    </citation>
    <scope>NUCLEOTIDE SEQUENCE [LARGE SCALE GENOMIC DNA]</scope>
    <source>
        <strain evidence="1 2">OBRC8</strain>
    </source>
</reference>
<comment type="caution">
    <text evidence="1">The sequence shown here is derived from an EMBL/GenBank/DDBJ whole genome shotgun (WGS) entry which is preliminary data.</text>
</comment>
<protein>
    <submittedName>
        <fullName evidence="1">Uncharacterized protein</fullName>
    </submittedName>
</protein>
<accession>J6HHT7</accession>
<gene>
    <name evidence="1" type="ORF">HMPREF1143_1334</name>
</gene>
<organism evidence="1 2">
    <name type="scientific">Peptoanaerobacter stomatis</name>
    <dbReference type="NCBI Taxonomy" id="796937"/>
    <lineage>
        <taxon>Bacteria</taxon>
        <taxon>Bacillati</taxon>
        <taxon>Bacillota</taxon>
        <taxon>Clostridia</taxon>
        <taxon>Peptostreptococcales</taxon>
        <taxon>Filifactoraceae</taxon>
        <taxon>Peptoanaerobacter</taxon>
    </lineage>
</organism>
<dbReference type="EMBL" id="ALNK01000005">
    <property type="protein sequence ID" value="EJU24530.1"/>
    <property type="molecule type" value="Genomic_DNA"/>
</dbReference>
<proteinExistence type="predicted"/>
<keyword evidence="2" id="KW-1185">Reference proteome</keyword>
<evidence type="ECO:0000313" key="1">
    <source>
        <dbReference type="EMBL" id="EJU24530.1"/>
    </source>
</evidence>
<evidence type="ECO:0000313" key="2">
    <source>
        <dbReference type="Proteomes" id="UP000005244"/>
    </source>
</evidence>